<dbReference type="KEGG" id="bhl:Bache_1847"/>
<dbReference type="InterPro" id="IPR024311">
    <property type="entry name" value="Lipocalin-like"/>
</dbReference>
<dbReference type="RefSeq" id="WP_013547419.1">
    <property type="nucleotide sequence ID" value="NC_014933.1"/>
</dbReference>
<dbReference type="AlphaFoldDB" id="E6SP55"/>
<dbReference type="HOGENOM" id="CLU_1650598_0_0_10"/>
<dbReference type="Proteomes" id="UP000008630">
    <property type="component" value="Chromosome"/>
</dbReference>
<evidence type="ECO:0000259" key="2">
    <source>
        <dbReference type="Pfam" id="PF13944"/>
    </source>
</evidence>
<dbReference type="Gene3D" id="2.40.128.350">
    <property type="match status" value="1"/>
</dbReference>
<dbReference type="eggNOG" id="ENOG50344VC">
    <property type="taxonomic scope" value="Bacteria"/>
</dbReference>
<gene>
    <name evidence="3" type="ordered locus">Bache_1847</name>
</gene>
<dbReference type="OrthoDB" id="1076676at2"/>
<reference key="1">
    <citation type="submission" date="2010-11" db="EMBL/GenBank/DDBJ databases">
        <title>The complete genome of Bacteroides helcogenes P 36-108.</title>
        <authorList>
            <consortium name="US DOE Joint Genome Institute (JGI-PGF)"/>
            <person name="Lucas S."/>
            <person name="Copeland A."/>
            <person name="Lapidus A."/>
            <person name="Bruce D."/>
            <person name="Goodwin L."/>
            <person name="Pitluck S."/>
            <person name="Kyrpides N."/>
            <person name="Mavromatis K."/>
            <person name="Ivanova N."/>
            <person name="Zeytun A."/>
            <person name="Brettin T."/>
            <person name="Detter J.C."/>
            <person name="Tapia R."/>
            <person name="Han C."/>
            <person name="Land M."/>
            <person name="Hauser L."/>
            <person name="Markowitz V."/>
            <person name="Cheng J.-F."/>
            <person name="Hugenholtz P."/>
            <person name="Woyke T."/>
            <person name="Wu D."/>
            <person name="Gronow S."/>
            <person name="Wellnitz S."/>
            <person name="Brambilla E."/>
            <person name="Klenk H.-P."/>
            <person name="Eisen J.A."/>
        </authorList>
    </citation>
    <scope>NUCLEOTIDE SEQUENCE</scope>
    <source>
        <strain>P 36-108</strain>
    </source>
</reference>
<keyword evidence="4" id="KW-1185">Reference proteome</keyword>
<name>E6SP55_BACT6</name>
<dbReference type="STRING" id="693979.Bache_1847"/>
<evidence type="ECO:0000313" key="4">
    <source>
        <dbReference type="Proteomes" id="UP000008630"/>
    </source>
</evidence>
<keyword evidence="1" id="KW-0732">Signal</keyword>
<evidence type="ECO:0000313" key="3">
    <source>
        <dbReference type="EMBL" id="ADV43825.1"/>
    </source>
</evidence>
<protein>
    <recommendedName>
        <fullName evidence="2">Lipocalin-like domain-containing protein</fullName>
    </recommendedName>
</protein>
<dbReference type="EMBL" id="CP002352">
    <property type="protein sequence ID" value="ADV43825.1"/>
    <property type="molecule type" value="Genomic_DNA"/>
</dbReference>
<organism evidence="3 4">
    <name type="scientific">Bacteroides helcogenes (strain ATCC 35417 / DSM 20613 / JCM 6297 / CCUG 15421 / P 36-108)</name>
    <dbReference type="NCBI Taxonomy" id="693979"/>
    <lineage>
        <taxon>Bacteria</taxon>
        <taxon>Pseudomonadati</taxon>
        <taxon>Bacteroidota</taxon>
        <taxon>Bacteroidia</taxon>
        <taxon>Bacteroidales</taxon>
        <taxon>Bacteroidaceae</taxon>
        <taxon>Bacteroides</taxon>
    </lineage>
</organism>
<feature type="chain" id="PRO_5003209265" description="Lipocalin-like domain-containing protein" evidence="1">
    <location>
        <begin position="25"/>
        <end position="164"/>
    </location>
</feature>
<evidence type="ECO:0000256" key="1">
    <source>
        <dbReference type="SAM" id="SignalP"/>
    </source>
</evidence>
<accession>E6SP55</accession>
<feature type="domain" description="Lipocalin-like" evidence="2">
    <location>
        <begin position="40"/>
        <end position="163"/>
    </location>
</feature>
<feature type="signal peptide" evidence="1">
    <location>
        <begin position="1"/>
        <end position="24"/>
    </location>
</feature>
<sequence>MLRKLFFITLALFGMTAISSSVSANEATDIYESVMTDSYAGIYNGSLIRVYMNGEKNPVSGINTIVTDNGDGTVNLLINAFQVGKMPGTITVDAKNVAVDENGHFDMPKMAKIVILRILGIPSRFNANLNGDFSGNSLTFSVETVGAKYLGIGFEAAVTFQGTK</sequence>
<reference evidence="3 4" key="2">
    <citation type="journal article" date="2011" name="Stand. Genomic Sci.">
        <title>Complete genome sequence of Bacteroides helcogenes type strain (P 36-108).</title>
        <authorList>
            <person name="Pati A."/>
            <person name="Gronow S."/>
            <person name="Zeytun A."/>
            <person name="Lapidus A."/>
            <person name="Nolan M."/>
            <person name="Hammon N."/>
            <person name="Deshpande S."/>
            <person name="Cheng J.F."/>
            <person name="Tapia R."/>
            <person name="Han C."/>
            <person name="Goodwin L."/>
            <person name="Pitluck S."/>
            <person name="Liolios K."/>
            <person name="Pagani I."/>
            <person name="Ivanova N."/>
            <person name="Mavromatis K."/>
            <person name="Chen A."/>
            <person name="Palaniappan K."/>
            <person name="Land M."/>
            <person name="Hauser L."/>
            <person name="Chang Y.J."/>
            <person name="Jeffries C.D."/>
            <person name="Detter J.C."/>
            <person name="Brambilla E."/>
            <person name="Rohde M."/>
            <person name="Goker M."/>
            <person name="Woyke T."/>
            <person name="Bristow J."/>
            <person name="Eisen J.A."/>
            <person name="Markowitz V."/>
            <person name="Hugenholtz P."/>
            <person name="Kyrpides N.C."/>
            <person name="Klenk H.P."/>
            <person name="Lucas S."/>
        </authorList>
    </citation>
    <scope>NUCLEOTIDE SEQUENCE [LARGE SCALE GENOMIC DNA]</scope>
    <source>
        <strain evidence="4">ATCC 35417 / DSM 20613 / JCM 6297 / CCUG 15421 / P 36-108</strain>
    </source>
</reference>
<proteinExistence type="predicted"/>
<dbReference type="PATRIC" id="fig|693979.3.peg.1952"/>
<dbReference type="Pfam" id="PF13944">
    <property type="entry name" value="Calycin_like"/>
    <property type="match status" value="1"/>
</dbReference>